<dbReference type="STRING" id="1915309.AXG55_04970"/>
<organism evidence="1 2">
    <name type="scientific">Silvanigrella aquatica</name>
    <dbReference type="NCBI Taxonomy" id="1915309"/>
    <lineage>
        <taxon>Bacteria</taxon>
        <taxon>Pseudomonadati</taxon>
        <taxon>Bdellovibrionota</taxon>
        <taxon>Oligoflexia</taxon>
        <taxon>Silvanigrellales</taxon>
        <taxon>Silvanigrellaceae</taxon>
        <taxon>Silvanigrella</taxon>
    </lineage>
</organism>
<proteinExistence type="predicted"/>
<reference evidence="1 2" key="1">
    <citation type="submission" date="2016-10" db="EMBL/GenBank/DDBJ databases">
        <title>Silvanigrella aquatica sp. nov., isolated from a freshwater lake located in the Black Forest, Germany, description of Silvanigrellaceae fam. nov., Silvanigrellales ord. nov., reclassification of the order Bdellovibrionales in the class Oligoflexia, reclassification of the families Bacteriovoracaceae and Halobacteriovoraceae in the new order Bacteriovoracales ord. nov., and reclassification of the family Pseudobacteriovoracaceae in the order Oligoflexiales.</title>
        <authorList>
            <person name="Hahn M.W."/>
            <person name="Schmidt J."/>
            <person name="Koll U."/>
            <person name="Rohde M."/>
            <person name="Verbag S."/>
            <person name="Pitt A."/>
            <person name="Nakai R."/>
            <person name="Naganuma T."/>
            <person name="Lang E."/>
        </authorList>
    </citation>
    <scope>NUCLEOTIDE SEQUENCE [LARGE SCALE GENOMIC DNA]</scope>
    <source>
        <strain evidence="1 2">MWH-Nonnen-W8red</strain>
    </source>
</reference>
<dbReference type="Proteomes" id="UP000184731">
    <property type="component" value="Chromosome"/>
</dbReference>
<accession>A0A1L4CZC1</accession>
<evidence type="ECO:0000313" key="2">
    <source>
        <dbReference type="Proteomes" id="UP000184731"/>
    </source>
</evidence>
<gene>
    <name evidence="1" type="ORF">AXG55_04970</name>
</gene>
<sequence length="228" mass="25496">MIAINSSKFFEVAMFKRILILLYFFYVIPIYAQDYGSGDSSNSFDILASGGYSMMTINGDPYTGYNAFFKLFFPLGSGLYFGIGSRYESMTSTASSSSAIKNASNHQNSFTYQSIQAGLDLAYKISFSDVDFQINPYAYYAFSNTWMRNTTMNNSTISSTGPVTFNLVYGVGGSLLFKFEPFYIGPSAYYSWGYISSDAYSDNFGNAYFANAGFYTFTNYNLTLGFYL</sequence>
<protein>
    <recommendedName>
        <fullName evidence="3">Outer membrane protein beta-barrel domain-containing protein</fullName>
    </recommendedName>
</protein>
<dbReference type="KEGG" id="saqi:AXG55_04970"/>
<dbReference type="EMBL" id="CP017834">
    <property type="protein sequence ID" value="APJ03287.1"/>
    <property type="molecule type" value="Genomic_DNA"/>
</dbReference>
<evidence type="ECO:0008006" key="3">
    <source>
        <dbReference type="Google" id="ProtNLM"/>
    </source>
</evidence>
<keyword evidence="2" id="KW-1185">Reference proteome</keyword>
<evidence type="ECO:0000313" key="1">
    <source>
        <dbReference type="EMBL" id="APJ03287.1"/>
    </source>
</evidence>
<name>A0A1L4CZC1_9BACT</name>
<dbReference type="AlphaFoldDB" id="A0A1L4CZC1"/>